<dbReference type="AlphaFoldDB" id="A0A1L7AH43"/>
<dbReference type="KEGG" id="rgi:RGI145_14130"/>
<reference evidence="3" key="3">
    <citation type="submission" date="2023-09" db="EMBL/GenBank/DDBJ databases">
        <authorList>
            <person name="Schober I."/>
            <person name="Bunk B."/>
        </authorList>
    </citation>
    <scope>NUCLEOTIDE SEQUENCE</scope>
    <source>
        <strain evidence="3">DSM 103800</strain>
    </source>
</reference>
<gene>
    <name evidence="2" type="ORF">RGI145_14130</name>
    <name evidence="3" type="ORF">RQ831_12380</name>
</gene>
<evidence type="ECO:0000313" key="3">
    <source>
        <dbReference type="EMBL" id="MDT8331852.1"/>
    </source>
</evidence>
<reference evidence="2 4" key="1">
    <citation type="submission" date="2016-05" db="EMBL/GenBank/DDBJ databases">
        <title>Complete Genome and Methylome Analysis of Psychrotrophic Bacterial Isolates from Antarctic Lake Untersee.</title>
        <authorList>
            <person name="Fomenkov A."/>
            <person name="Akimov V.N."/>
            <person name="Vasilyeva L.V."/>
            <person name="Andersen D."/>
            <person name="Vincze T."/>
            <person name="Roberts R.J."/>
        </authorList>
    </citation>
    <scope>NUCLEOTIDE SEQUENCE [LARGE SCALE GENOMIC DNA]</scope>
    <source>
        <strain evidence="2 4">U14-5</strain>
    </source>
</reference>
<feature type="region of interest" description="Disordered" evidence="1">
    <location>
        <begin position="88"/>
        <end position="112"/>
    </location>
</feature>
<name>A0A1L7AH43_9PROT</name>
<evidence type="ECO:0000313" key="5">
    <source>
        <dbReference type="Proteomes" id="UP001258945"/>
    </source>
</evidence>
<accession>A0A1L7AH43</accession>
<evidence type="ECO:0000256" key="1">
    <source>
        <dbReference type="SAM" id="MobiDB-lite"/>
    </source>
</evidence>
<proteinExistence type="predicted"/>
<dbReference type="EMBL" id="CP015583">
    <property type="protein sequence ID" value="APT58082.1"/>
    <property type="molecule type" value="Genomic_DNA"/>
</dbReference>
<organism evidence="2 4">
    <name type="scientific">Roseomonas gilardii</name>
    <dbReference type="NCBI Taxonomy" id="257708"/>
    <lineage>
        <taxon>Bacteria</taxon>
        <taxon>Pseudomonadati</taxon>
        <taxon>Pseudomonadota</taxon>
        <taxon>Alphaproteobacteria</taxon>
        <taxon>Acetobacterales</taxon>
        <taxon>Roseomonadaceae</taxon>
        <taxon>Roseomonas</taxon>
    </lineage>
</organism>
<dbReference type="RefSeq" id="WP_075798861.1">
    <property type="nucleotide sequence ID" value="NZ_CP015583.1"/>
</dbReference>
<evidence type="ECO:0000313" key="4">
    <source>
        <dbReference type="Proteomes" id="UP000185494"/>
    </source>
</evidence>
<evidence type="ECO:0000313" key="2">
    <source>
        <dbReference type="EMBL" id="APT58082.1"/>
    </source>
</evidence>
<reference evidence="3 5" key="2">
    <citation type="journal article" date="2019" name="Microb. Pathog.">
        <title>Comparison of VITEK 2, MALDI-TOF MS, 16S rRNA gene sequencing, and whole-genome sequencing for identification of Roseomonas mucosa.</title>
        <authorList>
            <person name="Rudolph W.W."/>
            <person name="Gunzer F."/>
            <person name="Trauth M."/>
            <person name="Bunk B."/>
            <person name="Bigge R."/>
            <person name="Schrottner P."/>
        </authorList>
    </citation>
    <scope>NUCLEOTIDE SEQUENCE [LARGE SCALE GENOMIC DNA]</scope>
    <source>
        <strain evidence="3 5">DSM 103800</strain>
    </source>
</reference>
<dbReference type="STRING" id="257708.RGI145_14130"/>
<dbReference type="EMBL" id="JAVVDO010000018">
    <property type="protein sequence ID" value="MDT8331852.1"/>
    <property type="molecule type" value="Genomic_DNA"/>
</dbReference>
<sequence length="119" mass="12935">MTTLRPVLLVLLLLAMPGWVLAEQVMSVVGDSLRVQYDDTSGWVSVPRSSLRLPLPVLSGTETRLKVRIDGRDATILRRDVHLSDSSTAAGTCEQLTSRPQTRPGIAGSNTGSCVYRSR</sequence>
<feature type="compositionally biased region" description="Polar residues" evidence="1">
    <location>
        <begin position="88"/>
        <end position="101"/>
    </location>
</feature>
<dbReference type="Proteomes" id="UP001258945">
    <property type="component" value="Unassembled WGS sequence"/>
</dbReference>
<keyword evidence="5" id="KW-1185">Reference proteome</keyword>
<protein>
    <submittedName>
        <fullName evidence="2">Uncharacterized protein</fullName>
    </submittedName>
</protein>
<dbReference type="Proteomes" id="UP000185494">
    <property type="component" value="Chromosome 1"/>
</dbReference>